<proteinExistence type="predicted"/>
<feature type="compositionally biased region" description="Polar residues" evidence="1">
    <location>
        <begin position="1"/>
        <end position="26"/>
    </location>
</feature>
<accession>A0A1S4DMJ5</accession>
<dbReference type="KEGG" id="nta:107831390"/>
<protein>
    <submittedName>
        <fullName evidence="2">Uncharacterized protein</fullName>
    </submittedName>
</protein>
<feature type="compositionally biased region" description="Low complexity" evidence="1">
    <location>
        <begin position="27"/>
        <end position="49"/>
    </location>
</feature>
<gene>
    <name evidence="2" type="primary">LOC107831390</name>
</gene>
<evidence type="ECO:0000256" key="1">
    <source>
        <dbReference type="SAM" id="MobiDB-lite"/>
    </source>
</evidence>
<dbReference type="OrthoDB" id="1303872at2759"/>
<dbReference type="PANTHER" id="PTHR33144">
    <property type="entry name" value="OS10G0409366 PROTEIN-RELATED"/>
    <property type="match status" value="1"/>
</dbReference>
<sequence length="291" mass="33502">MSNRVSSQNGIPASSTNRVSSQNDIPVSSANSVSSQNVIPSSSSNGVSSQPTTHKHQMIKSIRLKVQDVHNLENGSRLLAGFLGQLATNPRYFSIGFESWASMPKTFVDRAFNDFSRFFFTSDQQKVKSWINNLLNKKWKEFMLKLWHEAEDPLLSKEDIIRNAPEGIPMYQWALYVNYHSKEETKKKQGKEVDRDKVWTETHKRKYESYVNDEARKIGVSIDHYFLLSSFTFLLNFFEWCEQAQFHLGVIDLDLALLNDKPAAITNSSSADKKSFHKAWERSNRLSLMFM</sequence>
<organism evidence="2">
    <name type="scientific">Nicotiana tabacum</name>
    <name type="common">Common tobacco</name>
    <dbReference type="NCBI Taxonomy" id="4097"/>
    <lineage>
        <taxon>Eukaryota</taxon>
        <taxon>Viridiplantae</taxon>
        <taxon>Streptophyta</taxon>
        <taxon>Embryophyta</taxon>
        <taxon>Tracheophyta</taxon>
        <taxon>Spermatophyta</taxon>
        <taxon>Magnoliopsida</taxon>
        <taxon>eudicotyledons</taxon>
        <taxon>Gunneridae</taxon>
        <taxon>Pentapetalae</taxon>
        <taxon>asterids</taxon>
        <taxon>lamiids</taxon>
        <taxon>Solanales</taxon>
        <taxon>Solanaceae</taxon>
        <taxon>Nicotianoideae</taxon>
        <taxon>Nicotianeae</taxon>
        <taxon>Nicotiana</taxon>
    </lineage>
</organism>
<dbReference type="PaxDb" id="4097-A0A1S4DMJ5"/>
<dbReference type="RefSeq" id="XP_016514638.1">
    <property type="nucleotide sequence ID" value="XM_016659152.1"/>
</dbReference>
<evidence type="ECO:0000313" key="2">
    <source>
        <dbReference type="RefSeq" id="XP_016514638.1"/>
    </source>
</evidence>
<dbReference type="PANTHER" id="PTHR33144:SF45">
    <property type="entry name" value="TRANSPOSASE TNP1_EN_SPM-LIKE DOMAIN-CONTAINING PROTEIN"/>
    <property type="match status" value="1"/>
</dbReference>
<reference evidence="2" key="1">
    <citation type="submission" date="2025-08" db="UniProtKB">
        <authorList>
            <consortium name="RefSeq"/>
        </authorList>
    </citation>
    <scope>IDENTIFICATION</scope>
</reference>
<dbReference type="AlphaFoldDB" id="A0A1S4DMJ5"/>
<feature type="region of interest" description="Disordered" evidence="1">
    <location>
        <begin position="1"/>
        <end position="54"/>
    </location>
</feature>
<name>A0A1S4DMJ5_TOBAC</name>
<dbReference type="OMA" id="IYHENSC"/>